<evidence type="ECO:0008006" key="6">
    <source>
        <dbReference type="Google" id="ProtNLM"/>
    </source>
</evidence>
<evidence type="ECO:0000313" key="4">
    <source>
        <dbReference type="Proteomes" id="UP000322659"/>
    </source>
</evidence>
<dbReference type="EMBL" id="SAYA01000023">
    <property type="protein sequence ID" value="TXJ24583.1"/>
    <property type="molecule type" value="Genomic_DNA"/>
</dbReference>
<evidence type="ECO:0000313" key="5">
    <source>
        <dbReference type="Proteomes" id="UP000324336"/>
    </source>
</evidence>
<sequence length="271" mass="30647">MEIEDKIDDIKSYLDKTKTDINKFAKNLSTEYGGYLRKNIYNIIDGGIVDGEQLTNAFNDYQNELYMEVAEKYLDKFIEIRIELEEKLSELNKIIVDNYKTSFDALKFDNGQAFKYEKGLEIGINLAGAGGGTLAGIGLGGVIAKATILGAAAGPVGVAAGIISGVIITIAISIVGNKTKNAILSKRKQETKKQIEEYIEIFAGNIKKSIVENYKKMHEDVNQILGKYIKDRKEYYKKKKDENNKKEQENFKFEYDINKLKNDIEYLETFK</sequence>
<reference evidence="4 5" key="1">
    <citation type="journal article" date="1992" name="Lakartidningen">
        <title>[Penicillin V and not amoxicillin is the first choice preparation in acute otitis].</title>
        <authorList>
            <person name="Kamme C."/>
            <person name="Lundgren K."/>
            <person name="Prellner K."/>
        </authorList>
    </citation>
    <scope>NUCLEOTIDE SEQUENCE [LARGE SCALE GENOMIC DNA]</scope>
    <source>
        <strain evidence="2 5">PC4597II</strain>
        <strain evidence="3 4">PC5099IV</strain>
    </source>
</reference>
<keyword evidence="1" id="KW-0472">Membrane</keyword>
<dbReference type="AlphaFoldDB" id="A0AB38PYY6"/>
<name>A0AB38PYY6_9SPIR</name>
<dbReference type="EMBL" id="SAXZ01000010">
    <property type="protein sequence ID" value="TXJ32924.1"/>
    <property type="molecule type" value="Genomic_DNA"/>
</dbReference>
<comment type="caution">
    <text evidence="2">The sequence shown here is derived from an EMBL/GenBank/DDBJ whole genome shotgun (WGS) entry which is preliminary data.</text>
</comment>
<keyword evidence="1" id="KW-1133">Transmembrane helix</keyword>
<dbReference type="RefSeq" id="WP_021958948.1">
    <property type="nucleotide sequence ID" value="NZ_SAXV01000020.1"/>
</dbReference>
<keyword evidence="1" id="KW-0812">Transmembrane</keyword>
<evidence type="ECO:0000313" key="3">
    <source>
        <dbReference type="EMBL" id="TXJ32924.1"/>
    </source>
</evidence>
<protein>
    <recommendedName>
        <fullName evidence="6">Glycine zipper family protein</fullName>
    </recommendedName>
</protein>
<feature type="transmembrane region" description="Helical" evidence="1">
    <location>
        <begin position="122"/>
        <end position="144"/>
    </location>
</feature>
<accession>A0AB38PYY6</accession>
<organism evidence="2 5">
    <name type="scientific">Brachyspira aalborgi</name>
    <dbReference type="NCBI Taxonomy" id="29522"/>
    <lineage>
        <taxon>Bacteria</taxon>
        <taxon>Pseudomonadati</taxon>
        <taxon>Spirochaetota</taxon>
        <taxon>Spirochaetia</taxon>
        <taxon>Brachyspirales</taxon>
        <taxon>Brachyspiraceae</taxon>
        <taxon>Brachyspira</taxon>
    </lineage>
</organism>
<reference evidence="2" key="2">
    <citation type="submission" date="2019-01" db="EMBL/GenBank/DDBJ databases">
        <authorList>
            <person name="Thorell K."/>
        </authorList>
    </citation>
    <scope>NUCLEOTIDE SEQUENCE</scope>
    <source>
        <strain evidence="2">PC4597II</strain>
        <strain evidence="3">PC5099IV</strain>
    </source>
</reference>
<dbReference type="Proteomes" id="UP000324336">
    <property type="component" value="Unassembled WGS sequence"/>
</dbReference>
<dbReference type="Proteomes" id="UP000322659">
    <property type="component" value="Unassembled WGS sequence"/>
</dbReference>
<evidence type="ECO:0000313" key="2">
    <source>
        <dbReference type="EMBL" id="TXJ24583.1"/>
    </source>
</evidence>
<keyword evidence="4" id="KW-1185">Reference proteome</keyword>
<evidence type="ECO:0000256" key="1">
    <source>
        <dbReference type="SAM" id="Phobius"/>
    </source>
</evidence>
<gene>
    <name evidence="3" type="ORF">EPJ71_05120</name>
    <name evidence="2" type="ORF">EPJ73_12225</name>
</gene>
<proteinExistence type="predicted"/>
<feature type="transmembrane region" description="Helical" evidence="1">
    <location>
        <begin position="156"/>
        <end position="177"/>
    </location>
</feature>